<evidence type="ECO:0000256" key="5">
    <source>
        <dbReference type="ARBA" id="ARBA00022927"/>
    </source>
</evidence>
<evidence type="ECO:0000256" key="9">
    <source>
        <dbReference type="HAMAP-Rule" id="MF_00237"/>
    </source>
</evidence>
<keyword evidence="13" id="KW-1185">Reference proteome</keyword>
<evidence type="ECO:0000256" key="10">
    <source>
        <dbReference type="SAM" id="MobiDB-lite"/>
    </source>
</evidence>
<dbReference type="GO" id="GO:0008320">
    <property type="term" value="F:protein transmembrane transporter activity"/>
    <property type="evidence" value="ECO:0007669"/>
    <property type="project" value="UniProtKB-UniRule"/>
</dbReference>
<evidence type="ECO:0000256" key="4">
    <source>
        <dbReference type="ARBA" id="ARBA00022692"/>
    </source>
</evidence>
<dbReference type="GO" id="GO:0033281">
    <property type="term" value="C:TAT protein transport complex"/>
    <property type="evidence" value="ECO:0007669"/>
    <property type="project" value="UniProtKB-UniRule"/>
</dbReference>
<keyword evidence="4 9" id="KW-0812">Transmembrane</keyword>
<evidence type="ECO:0000256" key="2">
    <source>
        <dbReference type="ARBA" id="ARBA00022448"/>
    </source>
</evidence>
<feature type="compositionally biased region" description="Basic and acidic residues" evidence="10">
    <location>
        <begin position="134"/>
        <end position="144"/>
    </location>
</feature>
<comment type="similarity">
    <text evidence="9">Belongs to the TatB family.</text>
</comment>
<dbReference type="Gene3D" id="1.20.5.3310">
    <property type="match status" value="1"/>
</dbReference>
<dbReference type="InParanoid" id="A0A1B4XI32"/>
<organism evidence="12 13">
    <name type="scientific">Sulfuricaulis limicola</name>
    <dbReference type="NCBI Taxonomy" id="1620215"/>
    <lineage>
        <taxon>Bacteria</taxon>
        <taxon>Pseudomonadati</taxon>
        <taxon>Pseudomonadota</taxon>
        <taxon>Gammaproteobacteria</taxon>
        <taxon>Acidiferrobacterales</taxon>
        <taxon>Acidiferrobacteraceae</taxon>
        <taxon>Sulfuricaulis</taxon>
    </lineage>
</organism>
<comment type="subunit">
    <text evidence="9">The Tat system comprises two distinct complexes: a TatABC complex, containing multiple copies of TatA, TatB and TatC subunits, and a separate TatA complex, containing only TatA subunits. Substrates initially bind to the TatABC complex, which probably triggers association of the separate TatA complex to form the active translocon.</text>
</comment>
<comment type="subcellular location">
    <subcellularLocation>
        <location evidence="9">Cell membrane</location>
        <topology evidence="9">Single-pass membrane protein</topology>
    </subcellularLocation>
    <subcellularLocation>
        <location evidence="1">Membrane</location>
        <topology evidence="1">Single-pass membrane protein</topology>
    </subcellularLocation>
</comment>
<evidence type="ECO:0000256" key="3">
    <source>
        <dbReference type="ARBA" id="ARBA00022475"/>
    </source>
</evidence>
<keyword evidence="5 9" id="KW-0653">Protein transport</keyword>
<keyword evidence="2 9" id="KW-0813">Transport</keyword>
<evidence type="ECO:0000313" key="13">
    <source>
        <dbReference type="Proteomes" id="UP000243180"/>
    </source>
</evidence>
<evidence type="ECO:0000256" key="7">
    <source>
        <dbReference type="ARBA" id="ARBA00023010"/>
    </source>
</evidence>
<evidence type="ECO:0000313" key="12">
    <source>
        <dbReference type="EMBL" id="BAV34465.1"/>
    </source>
</evidence>
<protein>
    <recommendedName>
        <fullName evidence="9">Sec-independent protein translocase protein TatB</fullName>
    </recommendedName>
</protein>
<evidence type="ECO:0000256" key="11">
    <source>
        <dbReference type="SAM" id="Phobius"/>
    </source>
</evidence>
<dbReference type="GO" id="GO:0043953">
    <property type="term" value="P:protein transport by the Tat complex"/>
    <property type="evidence" value="ECO:0007669"/>
    <property type="project" value="UniProtKB-UniRule"/>
</dbReference>
<dbReference type="AlphaFoldDB" id="A0A1B4XI32"/>
<accession>A0A1B4XI32</accession>
<keyword evidence="8 9" id="KW-0472">Membrane</keyword>
<dbReference type="PANTHER" id="PTHR33162:SF1">
    <property type="entry name" value="SEC-INDEPENDENT PROTEIN TRANSLOCASE PROTEIN TATA, CHLOROPLASTIC"/>
    <property type="match status" value="1"/>
</dbReference>
<dbReference type="OrthoDB" id="9816005at2"/>
<dbReference type="InterPro" id="IPR003369">
    <property type="entry name" value="TatA/B/E"/>
</dbReference>
<evidence type="ECO:0000256" key="8">
    <source>
        <dbReference type="ARBA" id="ARBA00023136"/>
    </source>
</evidence>
<gene>
    <name evidence="9" type="primary">tatB</name>
    <name evidence="12" type="ORF">SCL_2176</name>
</gene>
<dbReference type="PRINTS" id="PR01506">
    <property type="entry name" value="TATBPROTEIN"/>
</dbReference>
<feature type="region of interest" description="Disordered" evidence="10">
    <location>
        <begin position="91"/>
        <end position="144"/>
    </location>
</feature>
<proteinExistence type="inferred from homology"/>
<dbReference type="Proteomes" id="UP000243180">
    <property type="component" value="Chromosome"/>
</dbReference>
<reference evidence="12 13" key="1">
    <citation type="submission" date="2015-05" db="EMBL/GenBank/DDBJ databases">
        <title>Complete genome sequence of a sulfur-oxidizing gammaproteobacterium strain HA5.</title>
        <authorList>
            <person name="Miura A."/>
            <person name="Kojima H."/>
            <person name="Fukui M."/>
        </authorList>
    </citation>
    <scope>NUCLEOTIDE SEQUENCE [LARGE SCALE GENOMIC DNA]</scope>
    <source>
        <strain evidence="12 13">HA5</strain>
    </source>
</reference>
<keyword evidence="7 9" id="KW-0811">Translocation</keyword>
<evidence type="ECO:0000256" key="6">
    <source>
        <dbReference type="ARBA" id="ARBA00022989"/>
    </source>
</evidence>
<keyword evidence="6 9" id="KW-1133">Transmembrane helix</keyword>
<feature type="compositionally biased region" description="Basic residues" evidence="10">
    <location>
        <begin position="119"/>
        <end position="133"/>
    </location>
</feature>
<dbReference type="HAMAP" id="MF_00237">
    <property type="entry name" value="TatB"/>
    <property type="match status" value="1"/>
</dbReference>
<comment type="function">
    <text evidence="9">Part of the twin-arginine translocation (Tat) system that transports large folded proteins containing a characteristic twin-arginine motif in their signal peptide across membranes. Together with TatC, TatB is part of a receptor directly interacting with Tat signal peptides. TatB may form an oligomeric binding site that transiently accommodates folded Tat precursor proteins before their translocation.</text>
</comment>
<dbReference type="FunCoup" id="A0A1B4XI32">
    <property type="interactions" value="237"/>
</dbReference>
<dbReference type="Pfam" id="PF02416">
    <property type="entry name" value="TatA_B_E"/>
    <property type="match status" value="1"/>
</dbReference>
<dbReference type="KEGG" id="slim:SCL_2176"/>
<evidence type="ECO:0000256" key="1">
    <source>
        <dbReference type="ARBA" id="ARBA00004167"/>
    </source>
</evidence>
<dbReference type="NCBIfam" id="TIGR01410">
    <property type="entry name" value="tatB"/>
    <property type="match status" value="1"/>
</dbReference>
<name>A0A1B4XI32_9GAMM</name>
<dbReference type="RefSeq" id="WP_096361204.1">
    <property type="nucleotide sequence ID" value="NZ_AP014879.1"/>
</dbReference>
<dbReference type="InterPro" id="IPR018448">
    <property type="entry name" value="TatB"/>
</dbReference>
<keyword evidence="3 9" id="KW-1003">Cell membrane</keyword>
<sequence>MFDVGFSELVVVGLIALIVLGPKRLPEVARTAGRWMGQLRRFIADVKLDLDREIHAGELSELRKLKQELDSTRRLMQNTSGELIKGFAEINPDTAAPTIHSPEPPALPDTVSADAKPASGRRGKTRNKSRSAKKHDGTRKARSR</sequence>
<feature type="transmembrane region" description="Helical" evidence="11">
    <location>
        <begin position="6"/>
        <end position="25"/>
    </location>
</feature>
<dbReference type="PANTHER" id="PTHR33162">
    <property type="entry name" value="SEC-INDEPENDENT PROTEIN TRANSLOCASE PROTEIN TATA, CHLOROPLASTIC"/>
    <property type="match status" value="1"/>
</dbReference>
<dbReference type="EMBL" id="AP014879">
    <property type="protein sequence ID" value="BAV34465.1"/>
    <property type="molecule type" value="Genomic_DNA"/>
</dbReference>